<keyword evidence="3" id="KW-0326">Glycosidase</keyword>
<dbReference type="InterPro" id="IPR044965">
    <property type="entry name" value="Glyco_hydro_17_plant"/>
</dbReference>
<dbReference type="FunFam" id="3.20.20.80:FF:000010">
    <property type="entry name" value="glucan endo-1,3-beta-glucosidase, basic"/>
    <property type="match status" value="1"/>
</dbReference>
<keyword evidence="2" id="KW-0378">Hydrolase</keyword>
<dbReference type="AlphaFoldDB" id="A0AAD3XRP7"/>
<feature type="chain" id="PRO_5041988823" description="Glucan endo-1,3-beta-D-glucosidase" evidence="5">
    <location>
        <begin position="18"/>
        <end position="338"/>
    </location>
</feature>
<dbReference type="Proteomes" id="UP001279734">
    <property type="component" value="Unassembled WGS sequence"/>
</dbReference>
<keyword evidence="7" id="KW-1185">Reference proteome</keyword>
<keyword evidence="5" id="KW-0732">Signal</keyword>
<dbReference type="PANTHER" id="PTHR32227">
    <property type="entry name" value="GLUCAN ENDO-1,3-BETA-GLUCOSIDASE BG1-RELATED-RELATED"/>
    <property type="match status" value="1"/>
</dbReference>
<comment type="similarity">
    <text evidence="1 4">Belongs to the glycosyl hydrolase 17 family.</text>
</comment>
<organism evidence="6 7">
    <name type="scientific">Nepenthes gracilis</name>
    <name type="common">Slender pitcher plant</name>
    <dbReference type="NCBI Taxonomy" id="150966"/>
    <lineage>
        <taxon>Eukaryota</taxon>
        <taxon>Viridiplantae</taxon>
        <taxon>Streptophyta</taxon>
        <taxon>Embryophyta</taxon>
        <taxon>Tracheophyta</taxon>
        <taxon>Spermatophyta</taxon>
        <taxon>Magnoliopsida</taxon>
        <taxon>eudicotyledons</taxon>
        <taxon>Gunneridae</taxon>
        <taxon>Pentapetalae</taxon>
        <taxon>Caryophyllales</taxon>
        <taxon>Nepenthaceae</taxon>
        <taxon>Nepenthes</taxon>
    </lineage>
</organism>
<evidence type="ECO:0000313" key="7">
    <source>
        <dbReference type="Proteomes" id="UP001279734"/>
    </source>
</evidence>
<sequence>MAFSWLLLLLITATLHATNGVGEAKIGIGVCYGLNGDNLPSPNDVVGLYSKYGIGKMRIFNPNPTVLNALRGSGIELTLGVADEDIPRLASSVDAADSWFAHNVQPYLNDITVPYIAVGNEVVPGEFSASLVAAMQNVQTVLRNRNLMGMRATTVVHGAVLSNSYPPSATVFSDRARDTMSRILQFLSAHGAPLLINVYPYFAYASSPLHQRLDYALFTATGTVVQDRNLSYSNLFDAMADSYIWAMEKVGVSNVDIVVSESGWPHAGNGNLTTPELAFTYNKNFMLHVLHGGTPKRPGSYVEGFIFAMFDEDQKAAGAEQNWGLFKPNMRPNYNIFA</sequence>
<protein>
    <recommendedName>
        <fullName evidence="8">Glucan endo-1,3-beta-D-glucosidase</fullName>
    </recommendedName>
</protein>
<dbReference type="SUPFAM" id="SSF51445">
    <property type="entry name" value="(Trans)glycosidases"/>
    <property type="match status" value="1"/>
</dbReference>
<dbReference type="InterPro" id="IPR017853">
    <property type="entry name" value="GH"/>
</dbReference>
<dbReference type="GO" id="GO:0005975">
    <property type="term" value="P:carbohydrate metabolic process"/>
    <property type="evidence" value="ECO:0007669"/>
    <property type="project" value="InterPro"/>
</dbReference>
<feature type="signal peptide" evidence="5">
    <location>
        <begin position="1"/>
        <end position="17"/>
    </location>
</feature>
<gene>
    <name evidence="6" type="ORF">Nepgr_015596</name>
</gene>
<name>A0AAD3XRP7_NEPGR</name>
<dbReference type="Gene3D" id="3.20.20.80">
    <property type="entry name" value="Glycosidases"/>
    <property type="match status" value="1"/>
</dbReference>
<evidence type="ECO:0000256" key="2">
    <source>
        <dbReference type="ARBA" id="ARBA00022801"/>
    </source>
</evidence>
<evidence type="ECO:0000256" key="3">
    <source>
        <dbReference type="ARBA" id="ARBA00023295"/>
    </source>
</evidence>
<evidence type="ECO:0008006" key="8">
    <source>
        <dbReference type="Google" id="ProtNLM"/>
    </source>
</evidence>
<dbReference type="InterPro" id="IPR000490">
    <property type="entry name" value="Glyco_hydro_17"/>
</dbReference>
<evidence type="ECO:0000256" key="5">
    <source>
        <dbReference type="SAM" id="SignalP"/>
    </source>
</evidence>
<evidence type="ECO:0000256" key="1">
    <source>
        <dbReference type="ARBA" id="ARBA00008773"/>
    </source>
</evidence>
<evidence type="ECO:0000313" key="6">
    <source>
        <dbReference type="EMBL" id="GMH13755.1"/>
    </source>
</evidence>
<evidence type="ECO:0000256" key="4">
    <source>
        <dbReference type="RuleBase" id="RU004335"/>
    </source>
</evidence>
<dbReference type="GO" id="GO:0004553">
    <property type="term" value="F:hydrolase activity, hydrolyzing O-glycosyl compounds"/>
    <property type="evidence" value="ECO:0007669"/>
    <property type="project" value="InterPro"/>
</dbReference>
<accession>A0AAD3XRP7</accession>
<dbReference type="EMBL" id="BSYO01000013">
    <property type="protein sequence ID" value="GMH13755.1"/>
    <property type="molecule type" value="Genomic_DNA"/>
</dbReference>
<comment type="caution">
    <text evidence="6">The sequence shown here is derived from an EMBL/GenBank/DDBJ whole genome shotgun (WGS) entry which is preliminary data.</text>
</comment>
<dbReference type="Pfam" id="PF00332">
    <property type="entry name" value="Glyco_hydro_17"/>
    <property type="match status" value="1"/>
</dbReference>
<reference evidence="6" key="1">
    <citation type="submission" date="2023-05" db="EMBL/GenBank/DDBJ databases">
        <title>Nepenthes gracilis genome sequencing.</title>
        <authorList>
            <person name="Fukushima K."/>
        </authorList>
    </citation>
    <scope>NUCLEOTIDE SEQUENCE</scope>
    <source>
        <strain evidence="6">SING2019-196</strain>
    </source>
</reference>
<proteinExistence type="inferred from homology"/>